<keyword evidence="5 6" id="KW-0456">Lyase</keyword>
<proteinExistence type="inferred from homology"/>
<comment type="similarity">
    <text evidence="3 6">Belongs to the DHNA family.</text>
</comment>
<feature type="domain" description="Dihydroneopterin aldolase/epimerase" evidence="7">
    <location>
        <begin position="12"/>
        <end position="121"/>
    </location>
</feature>
<organism evidence="8 9">
    <name type="scientific">Propionibacterium cyclohexanicum</name>
    <dbReference type="NCBI Taxonomy" id="64702"/>
    <lineage>
        <taxon>Bacteria</taxon>
        <taxon>Bacillati</taxon>
        <taxon>Actinomycetota</taxon>
        <taxon>Actinomycetes</taxon>
        <taxon>Propionibacteriales</taxon>
        <taxon>Propionibacteriaceae</taxon>
        <taxon>Propionibacterium</taxon>
    </lineage>
</organism>
<protein>
    <recommendedName>
        <fullName evidence="6">7,8-dihydroneopterin aldolase</fullName>
        <ecNumber evidence="6">4.1.2.25</ecNumber>
    </recommendedName>
</protein>
<evidence type="ECO:0000313" key="8">
    <source>
        <dbReference type="EMBL" id="SER76483.1"/>
    </source>
</evidence>
<evidence type="ECO:0000313" key="9">
    <source>
        <dbReference type="Proteomes" id="UP000198815"/>
    </source>
</evidence>
<sequence>MAVAPESGFVVVRLSGISAIGHHGVLAHEKTNGQPFVVDISMLVAEPVSDELSQTVDYSKAARVAAGIIESAPVNLIETLAGRIAEACLGLSRVREVEVTVHKPHAPIEFRFDDVSATVHRRAS</sequence>
<dbReference type="OrthoDB" id="3212934at2"/>
<dbReference type="InterPro" id="IPR006157">
    <property type="entry name" value="FolB_dom"/>
</dbReference>
<gene>
    <name evidence="8" type="ORF">SAMN05443377_10963</name>
</gene>
<dbReference type="CDD" id="cd00534">
    <property type="entry name" value="DHNA_DHNTPE"/>
    <property type="match status" value="1"/>
</dbReference>
<dbReference type="PANTHER" id="PTHR42844">
    <property type="entry name" value="DIHYDRONEOPTERIN ALDOLASE 1-RELATED"/>
    <property type="match status" value="1"/>
</dbReference>
<evidence type="ECO:0000256" key="1">
    <source>
        <dbReference type="ARBA" id="ARBA00001353"/>
    </source>
</evidence>
<dbReference type="GO" id="GO:0046654">
    <property type="term" value="P:tetrahydrofolate biosynthetic process"/>
    <property type="evidence" value="ECO:0007669"/>
    <property type="project" value="UniProtKB-UniRule"/>
</dbReference>
<evidence type="ECO:0000256" key="2">
    <source>
        <dbReference type="ARBA" id="ARBA00005013"/>
    </source>
</evidence>
<comment type="catalytic activity">
    <reaction evidence="1 6">
        <text>7,8-dihydroneopterin = 6-hydroxymethyl-7,8-dihydropterin + glycolaldehyde</text>
        <dbReference type="Rhea" id="RHEA:10540"/>
        <dbReference type="ChEBI" id="CHEBI:17001"/>
        <dbReference type="ChEBI" id="CHEBI:17071"/>
        <dbReference type="ChEBI" id="CHEBI:44841"/>
        <dbReference type="EC" id="4.1.2.25"/>
    </reaction>
</comment>
<dbReference type="NCBIfam" id="TIGR00526">
    <property type="entry name" value="folB_dom"/>
    <property type="match status" value="1"/>
</dbReference>
<evidence type="ECO:0000256" key="4">
    <source>
        <dbReference type="ARBA" id="ARBA00022909"/>
    </source>
</evidence>
<dbReference type="SMART" id="SM00905">
    <property type="entry name" value="FolB"/>
    <property type="match status" value="1"/>
</dbReference>
<dbReference type="Proteomes" id="UP000198815">
    <property type="component" value="Unassembled WGS sequence"/>
</dbReference>
<dbReference type="PANTHER" id="PTHR42844:SF1">
    <property type="entry name" value="DIHYDRONEOPTERIN ALDOLASE 1-RELATED"/>
    <property type="match status" value="1"/>
</dbReference>
<dbReference type="GO" id="GO:0046656">
    <property type="term" value="P:folic acid biosynthetic process"/>
    <property type="evidence" value="ECO:0007669"/>
    <property type="project" value="UniProtKB-UniRule"/>
</dbReference>
<evidence type="ECO:0000256" key="3">
    <source>
        <dbReference type="ARBA" id="ARBA00005708"/>
    </source>
</evidence>
<reference evidence="8 9" key="1">
    <citation type="submission" date="2016-10" db="EMBL/GenBank/DDBJ databases">
        <authorList>
            <person name="de Groot N.N."/>
        </authorList>
    </citation>
    <scope>NUCLEOTIDE SEQUENCE [LARGE SCALE GENOMIC DNA]</scope>
    <source>
        <strain evidence="8 9">DSM 16859</strain>
    </source>
</reference>
<dbReference type="NCBIfam" id="TIGR00525">
    <property type="entry name" value="folB"/>
    <property type="match status" value="1"/>
</dbReference>
<comment type="function">
    <text evidence="6">Catalyzes the conversion of 7,8-dihydroneopterin to 6-hydroxymethyl-7,8-dihydropterin.</text>
</comment>
<dbReference type="EC" id="4.1.2.25" evidence="6"/>
<dbReference type="AlphaFoldDB" id="A0A1H9RWC6"/>
<dbReference type="Pfam" id="PF02152">
    <property type="entry name" value="FolB"/>
    <property type="match status" value="1"/>
</dbReference>
<evidence type="ECO:0000256" key="5">
    <source>
        <dbReference type="ARBA" id="ARBA00023239"/>
    </source>
</evidence>
<name>A0A1H9RWC6_9ACTN</name>
<dbReference type="EMBL" id="FOGZ01000009">
    <property type="protein sequence ID" value="SER76483.1"/>
    <property type="molecule type" value="Genomic_DNA"/>
</dbReference>
<dbReference type="InterPro" id="IPR006156">
    <property type="entry name" value="Dihydroneopterin_aldolase"/>
</dbReference>
<accession>A0A1H9RWC6</accession>
<dbReference type="InterPro" id="IPR043133">
    <property type="entry name" value="GTP-CH-I_C/QueF"/>
</dbReference>
<dbReference type="STRING" id="64702.SAMN05443377_10963"/>
<dbReference type="UniPathway" id="UPA00077">
    <property type="reaction ID" value="UER00154"/>
</dbReference>
<comment type="pathway">
    <text evidence="2 6">Cofactor biosynthesis; tetrahydrofolate biosynthesis; 2-amino-4-hydroxy-6-hydroxymethyl-7,8-dihydropteridine diphosphate from 7,8-dihydroneopterin triphosphate: step 3/4.</text>
</comment>
<dbReference type="RefSeq" id="WP_091968982.1">
    <property type="nucleotide sequence ID" value="NZ_FOGZ01000009.1"/>
</dbReference>
<dbReference type="GO" id="GO:0005737">
    <property type="term" value="C:cytoplasm"/>
    <property type="evidence" value="ECO:0007669"/>
    <property type="project" value="TreeGrafter"/>
</dbReference>
<evidence type="ECO:0000256" key="6">
    <source>
        <dbReference type="RuleBase" id="RU362079"/>
    </source>
</evidence>
<dbReference type="GO" id="GO:0004150">
    <property type="term" value="F:dihydroneopterin aldolase activity"/>
    <property type="evidence" value="ECO:0007669"/>
    <property type="project" value="UniProtKB-UniRule"/>
</dbReference>
<keyword evidence="4 6" id="KW-0289">Folate biosynthesis</keyword>
<dbReference type="SUPFAM" id="SSF55620">
    <property type="entry name" value="Tetrahydrobiopterin biosynthesis enzymes-like"/>
    <property type="match status" value="1"/>
</dbReference>
<evidence type="ECO:0000259" key="7">
    <source>
        <dbReference type="SMART" id="SM00905"/>
    </source>
</evidence>
<dbReference type="Gene3D" id="3.30.1130.10">
    <property type="match status" value="1"/>
</dbReference>
<keyword evidence="9" id="KW-1185">Reference proteome</keyword>